<gene>
    <name evidence="1" type="ORF">QNH46_24015</name>
</gene>
<evidence type="ECO:0000313" key="2">
    <source>
        <dbReference type="Proteomes" id="UP001177943"/>
    </source>
</evidence>
<sequence length="87" mass="10213">MTHKNRIGERYGFLLVTVWWRNRGVFLYEERLGVLKGETKVSPAEQPVRLYFIDKFWADHLAYVSYIRESIHLTSLVGCFSRASDGM</sequence>
<proteinExistence type="predicted"/>
<dbReference type="EMBL" id="CP126084">
    <property type="protein sequence ID" value="WHX51618.1"/>
    <property type="molecule type" value="Genomic_DNA"/>
</dbReference>
<dbReference type="AlphaFoldDB" id="A0AA95IF05"/>
<accession>A0AA95IF05</accession>
<dbReference type="KEGG" id="pwn:QNH46_24015"/>
<dbReference type="RefSeq" id="WP_283928552.1">
    <property type="nucleotide sequence ID" value="NZ_CP126084.1"/>
</dbReference>
<evidence type="ECO:0000313" key="1">
    <source>
        <dbReference type="EMBL" id="WHX51618.1"/>
    </source>
</evidence>
<dbReference type="Gene3D" id="1.10.3060.10">
    <property type="entry name" value="Helical scaffold and wing domains of SecA"/>
    <property type="match status" value="1"/>
</dbReference>
<protein>
    <submittedName>
        <fullName evidence="1">Uncharacterized protein</fullName>
    </submittedName>
</protein>
<organism evidence="1 2">
    <name type="scientific">Paenibacillus woosongensis</name>
    <dbReference type="NCBI Taxonomy" id="307580"/>
    <lineage>
        <taxon>Bacteria</taxon>
        <taxon>Bacillati</taxon>
        <taxon>Bacillota</taxon>
        <taxon>Bacilli</taxon>
        <taxon>Bacillales</taxon>
        <taxon>Paenibacillaceae</taxon>
        <taxon>Paenibacillus</taxon>
    </lineage>
</organism>
<reference evidence="1" key="1">
    <citation type="submission" date="2023-05" db="EMBL/GenBank/DDBJ databases">
        <title>Comparative genomics of Bacillaceae isolates and their secondary metabolite potential.</title>
        <authorList>
            <person name="Song L."/>
            <person name="Nielsen L.J."/>
            <person name="Mohite O."/>
            <person name="Xu X."/>
            <person name="Weber T."/>
            <person name="Kovacs A.T."/>
        </authorList>
    </citation>
    <scope>NUCLEOTIDE SEQUENCE</scope>
    <source>
        <strain evidence="1">B2_4</strain>
    </source>
</reference>
<dbReference type="SUPFAM" id="SSF81886">
    <property type="entry name" value="Helical scaffold and wing domains of SecA"/>
    <property type="match status" value="1"/>
</dbReference>
<dbReference type="Proteomes" id="UP001177943">
    <property type="component" value="Chromosome"/>
</dbReference>
<dbReference type="InterPro" id="IPR036266">
    <property type="entry name" value="SecA_Wing/Scaffold_sf"/>
</dbReference>
<name>A0AA95IF05_9BACL</name>